<dbReference type="EMBL" id="WWBZ02000012">
    <property type="protein sequence ID" value="KAF4310889.1"/>
    <property type="molecule type" value="Genomic_DNA"/>
</dbReference>
<dbReference type="InterPro" id="IPR002347">
    <property type="entry name" value="SDR_fam"/>
</dbReference>
<evidence type="ECO:0000313" key="4">
    <source>
        <dbReference type="EMBL" id="KAF4310889.1"/>
    </source>
</evidence>
<accession>A0A8H4J168</accession>
<dbReference type="SUPFAM" id="SSF51735">
    <property type="entry name" value="NAD(P)-binding Rossmann-fold domains"/>
    <property type="match status" value="1"/>
</dbReference>
<reference evidence="4" key="1">
    <citation type="submission" date="2020-04" db="EMBL/GenBank/DDBJ databases">
        <title>Genome Assembly and Annotation of Botryosphaeria dothidea sdau 11-99, a Latent Pathogen of Apple Fruit Ring Rot in China.</title>
        <authorList>
            <person name="Yu C."/>
            <person name="Diao Y."/>
            <person name="Lu Q."/>
            <person name="Zhao J."/>
            <person name="Cui S."/>
            <person name="Peng C."/>
            <person name="He B."/>
            <person name="Liu H."/>
        </authorList>
    </citation>
    <scope>NUCLEOTIDE SEQUENCE [LARGE SCALE GENOMIC DNA]</scope>
    <source>
        <strain evidence="4">Sdau11-99</strain>
    </source>
</reference>
<protein>
    <submittedName>
        <fullName evidence="4">Short-chain dehydrogenase/reductase SDR</fullName>
    </submittedName>
</protein>
<keyword evidence="5" id="KW-1185">Reference proteome</keyword>
<sequence>MQFFQPTLHPPAENVSFEGQTAIITGANTGIGLETARQLLQRRAAAVILAVRTVQKGEAAKATLLADPTIRALHPHPSITTMQLDMADYASVTSFAAAFQAAHPRLDLLILNAGVGPVVFARSASGHERAVQVNYLSNAALLFALLPLLHATAQTTGAASRVTWVGSRAHRSALPSLIGKAPLDDEDVFAYLDDERRYSGFARYPDSKLLGVMFLDELAQRVGVAEGRVVVNMCCPGMVFTGIADVLPWYVRVPLKAVKMVRARTAEQGAWVSVNAAAGVGAESHGVFLLDMERAEKCDFLKTENGKKTQKVVWEQTMVEVSKYVDVPQWAGRPGK</sequence>
<organism evidence="4 5">
    <name type="scientific">Botryosphaeria dothidea</name>
    <dbReference type="NCBI Taxonomy" id="55169"/>
    <lineage>
        <taxon>Eukaryota</taxon>
        <taxon>Fungi</taxon>
        <taxon>Dikarya</taxon>
        <taxon>Ascomycota</taxon>
        <taxon>Pezizomycotina</taxon>
        <taxon>Dothideomycetes</taxon>
        <taxon>Dothideomycetes incertae sedis</taxon>
        <taxon>Botryosphaeriales</taxon>
        <taxon>Botryosphaeriaceae</taxon>
        <taxon>Botryosphaeria</taxon>
    </lineage>
</organism>
<proteinExistence type="inferred from homology"/>
<dbReference type="OrthoDB" id="542013at2759"/>
<evidence type="ECO:0000313" key="5">
    <source>
        <dbReference type="Proteomes" id="UP000572817"/>
    </source>
</evidence>
<dbReference type="AlphaFoldDB" id="A0A8H4J168"/>
<comment type="similarity">
    <text evidence="1">Belongs to the short-chain dehydrogenases/reductases (SDR) family.</text>
</comment>
<dbReference type="PANTHER" id="PTHR24320">
    <property type="entry name" value="RETINOL DEHYDROGENASE"/>
    <property type="match status" value="1"/>
</dbReference>
<keyword evidence="2" id="KW-0521">NADP</keyword>
<dbReference type="Proteomes" id="UP000572817">
    <property type="component" value="Unassembled WGS sequence"/>
</dbReference>
<dbReference type="InterPro" id="IPR036291">
    <property type="entry name" value="NAD(P)-bd_dom_sf"/>
</dbReference>
<gene>
    <name evidence="4" type="ORF">GTA08_BOTSDO13544</name>
</gene>
<keyword evidence="3" id="KW-0560">Oxidoreductase</keyword>
<evidence type="ECO:0000256" key="2">
    <source>
        <dbReference type="ARBA" id="ARBA00022857"/>
    </source>
</evidence>
<dbReference type="Gene3D" id="3.40.50.720">
    <property type="entry name" value="NAD(P)-binding Rossmann-like Domain"/>
    <property type="match status" value="1"/>
</dbReference>
<comment type="caution">
    <text evidence="4">The sequence shown here is derived from an EMBL/GenBank/DDBJ whole genome shotgun (WGS) entry which is preliminary data.</text>
</comment>
<evidence type="ECO:0000256" key="3">
    <source>
        <dbReference type="ARBA" id="ARBA00023002"/>
    </source>
</evidence>
<name>A0A8H4J168_9PEZI</name>
<dbReference type="GO" id="GO:0016491">
    <property type="term" value="F:oxidoreductase activity"/>
    <property type="evidence" value="ECO:0007669"/>
    <property type="project" value="UniProtKB-KW"/>
</dbReference>
<dbReference type="Pfam" id="PF00106">
    <property type="entry name" value="adh_short"/>
    <property type="match status" value="1"/>
</dbReference>
<evidence type="ECO:0000256" key="1">
    <source>
        <dbReference type="ARBA" id="ARBA00006484"/>
    </source>
</evidence>
<dbReference type="PANTHER" id="PTHR24320:SF252">
    <property type="entry name" value="DEHYDROGENASE_REDUCTASE FAMILY PROTEIN, PUTATIVE (AFU_ORTHOLOGUE AFUA_3G08550)-RELATED"/>
    <property type="match status" value="1"/>
</dbReference>
<dbReference type="PRINTS" id="PR00081">
    <property type="entry name" value="GDHRDH"/>
</dbReference>